<dbReference type="AlphaFoldDB" id="A0A917Z6C5"/>
<organism evidence="2 3">
    <name type="scientific">Bowmanella pacifica</name>
    <dbReference type="NCBI Taxonomy" id="502051"/>
    <lineage>
        <taxon>Bacteria</taxon>
        <taxon>Pseudomonadati</taxon>
        <taxon>Pseudomonadota</taxon>
        <taxon>Gammaproteobacteria</taxon>
        <taxon>Alteromonadales</taxon>
        <taxon>Alteromonadaceae</taxon>
        <taxon>Bowmanella</taxon>
    </lineage>
</organism>
<reference evidence="2" key="2">
    <citation type="submission" date="2020-09" db="EMBL/GenBank/DDBJ databases">
        <authorList>
            <person name="Sun Q."/>
            <person name="Zhou Y."/>
        </authorList>
    </citation>
    <scope>NUCLEOTIDE SEQUENCE</scope>
    <source>
        <strain evidence="2">CGMCC 1.7086</strain>
    </source>
</reference>
<name>A0A917Z6C5_9ALTE</name>
<proteinExistence type="predicted"/>
<comment type="caution">
    <text evidence="2">The sequence shown here is derived from an EMBL/GenBank/DDBJ whole genome shotgun (WGS) entry which is preliminary data.</text>
</comment>
<dbReference type="EMBL" id="BMLS01000008">
    <property type="protein sequence ID" value="GGO74065.1"/>
    <property type="molecule type" value="Genomic_DNA"/>
</dbReference>
<reference evidence="2" key="1">
    <citation type="journal article" date="2014" name="Int. J. Syst. Evol. Microbiol.">
        <title>Complete genome sequence of Corynebacterium casei LMG S-19264T (=DSM 44701T), isolated from a smear-ripened cheese.</title>
        <authorList>
            <consortium name="US DOE Joint Genome Institute (JGI-PGF)"/>
            <person name="Walter F."/>
            <person name="Albersmeier A."/>
            <person name="Kalinowski J."/>
            <person name="Ruckert C."/>
        </authorList>
    </citation>
    <scope>NUCLEOTIDE SEQUENCE</scope>
    <source>
        <strain evidence="2">CGMCC 1.7086</strain>
    </source>
</reference>
<accession>A0A917Z6C5</accession>
<gene>
    <name evidence="2" type="ORF">GCM10010982_36000</name>
</gene>
<evidence type="ECO:0000256" key="1">
    <source>
        <dbReference type="SAM" id="MobiDB-lite"/>
    </source>
</evidence>
<sequence length="76" mass="8220">MAPSAVEKNPNAEPPKAHTRASAGTAHINATRPVNPTKIEKRHFMAVPPYHEDEGKAFNCPVLSAPITSISFNNDE</sequence>
<evidence type="ECO:0000313" key="2">
    <source>
        <dbReference type="EMBL" id="GGO74065.1"/>
    </source>
</evidence>
<protein>
    <submittedName>
        <fullName evidence="2">Uncharacterized protein</fullName>
    </submittedName>
</protein>
<dbReference type="Proteomes" id="UP000606935">
    <property type="component" value="Unassembled WGS sequence"/>
</dbReference>
<evidence type="ECO:0000313" key="3">
    <source>
        <dbReference type="Proteomes" id="UP000606935"/>
    </source>
</evidence>
<keyword evidence="3" id="KW-1185">Reference proteome</keyword>
<feature type="region of interest" description="Disordered" evidence="1">
    <location>
        <begin position="1"/>
        <end position="36"/>
    </location>
</feature>